<reference evidence="2 3" key="1">
    <citation type="journal article" date="2016" name="Nat. Commun.">
        <title>Thousands of microbial genomes shed light on interconnected biogeochemical processes in an aquifer system.</title>
        <authorList>
            <person name="Anantharaman K."/>
            <person name="Brown C.T."/>
            <person name="Hug L.A."/>
            <person name="Sharon I."/>
            <person name="Castelle C.J."/>
            <person name="Probst A.J."/>
            <person name="Thomas B.C."/>
            <person name="Singh A."/>
            <person name="Wilkins M.J."/>
            <person name="Karaoz U."/>
            <person name="Brodie E.L."/>
            <person name="Williams K.H."/>
            <person name="Hubbard S.S."/>
            <person name="Banfield J.F."/>
        </authorList>
    </citation>
    <scope>NUCLEOTIDE SEQUENCE [LARGE SCALE GENOMIC DNA]</scope>
</reference>
<dbReference type="GO" id="GO:0008198">
    <property type="term" value="F:ferrous iron binding"/>
    <property type="evidence" value="ECO:0007669"/>
    <property type="project" value="InterPro"/>
</dbReference>
<evidence type="ECO:0000259" key="1">
    <source>
        <dbReference type="Pfam" id="PF02900"/>
    </source>
</evidence>
<gene>
    <name evidence="2" type="ORF">A3I29_02530</name>
</gene>
<accession>A0A1F6NBE8</accession>
<organism evidence="2 3">
    <name type="scientific">Candidatus Magasanikbacteria bacterium RIFCSPLOWO2_02_FULL_44_11</name>
    <dbReference type="NCBI Taxonomy" id="1798689"/>
    <lineage>
        <taxon>Bacteria</taxon>
        <taxon>Candidatus Magasanikiibacteriota</taxon>
    </lineage>
</organism>
<dbReference type="InterPro" id="IPR004183">
    <property type="entry name" value="Xdiol_dOase_suB"/>
</dbReference>
<feature type="domain" description="Extradiol ring-cleavage dioxygenase class III enzyme subunit B" evidence="1">
    <location>
        <begin position="6"/>
        <end position="256"/>
    </location>
</feature>
<dbReference type="STRING" id="1798689.A3I29_02530"/>
<evidence type="ECO:0000313" key="2">
    <source>
        <dbReference type="EMBL" id="OGH81254.1"/>
    </source>
</evidence>
<evidence type="ECO:0000313" key="3">
    <source>
        <dbReference type="Proteomes" id="UP000178726"/>
    </source>
</evidence>
<dbReference type="AlphaFoldDB" id="A0A1F6NBE8"/>
<comment type="caution">
    <text evidence="2">The sequence shown here is derived from an EMBL/GenBank/DDBJ whole genome shotgun (WGS) entry which is preliminary data.</text>
</comment>
<dbReference type="CDD" id="cd07951">
    <property type="entry name" value="ED_3B_N_AMMECR1"/>
    <property type="match status" value="1"/>
</dbReference>
<dbReference type="GO" id="GO:0016702">
    <property type="term" value="F:oxidoreductase activity, acting on single donors with incorporation of molecular oxygen, incorporation of two atoms of oxygen"/>
    <property type="evidence" value="ECO:0007669"/>
    <property type="project" value="UniProtKB-ARBA"/>
</dbReference>
<sequence>MSLVFAAVTPHTPLLIPSIGKNNLKKITKTKEALQKMEEELYLSHPDTIIIISPHGTVMSDAFTVNFCSEYSIDLKEFGDLLTKQRFRGESHLPYHIRQASYEHDIKTVLISKSELDYGSAVPLTYLTAHLPNVSIMPIGFSDLEWKQHLDFGYILKEQIMRTNRRIAVIASADLSHALTSEAPAGYHAKGKEFDEIMQALLSSHNTAGMLKLGPQFLSDAAECGFRSLLIMMGVLRDMNYNYQSYAYESPFGIGYLTAEFNLA</sequence>
<protein>
    <submittedName>
        <fullName evidence="2">AmmeMemoRadiSam system protein B</fullName>
    </submittedName>
</protein>
<dbReference type="Proteomes" id="UP000178726">
    <property type="component" value="Unassembled WGS sequence"/>
</dbReference>
<dbReference type="EMBL" id="MFQK01000007">
    <property type="protein sequence ID" value="OGH81254.1"/>
    <property type="molecule type" value="Genomic_DNA"/>
</dbReference>
<proteinExistence type="predicted"/>
<name>A0A1F6NBE8_9BACT</name>
<dbReference type="Gene3D" id="3.40.830.10">
    <property type="entry name" value="LigB-like"/>
    <property type="match status" value="1"/>
</dbReference>
<dbReference type="Pfam" id="PF02900">
    <property type="entry name" value="LigB"/>
    <property type="match status" value="1"/>
</dbReference>
<dbReference type="NCBIfam" id="TIGR04336">
    <property type="entry name" value="AmmeMemoSam_B"/>
    <property type="match status" value="1"/>
</dbReference>
<dbReference type="SUPFAM" id="SSF53213">
    <property type="entry name" value="LigB-like"/>
    <property type="match status" value="1"/>
</dbReference>